<accession>A0AAD3Y7D1</accession>
<feature type="region of interest" description="Disordered" evidence="1">
    <location>
        <begin position="216"/>
        <end position="254"/>
    </location>
</feature>
<evidence type="ECO:0000313" key="2">
    <source>
        <dbReference type="EMBL" id="GMH32158.1"/>
    </source>
</evidence>
<dbReference type="AlphaFoldDB" id="A0AAD3Y7D1"/>
<sequence>MSPARLGESVASQHRRQAARARPVVAPKISECRYFKTASCRPNTASVAPKKFSVATKTASVTPVRRRVSLRTPRVSPPKTLHLLPKTASVAPRRGLSSHQRVSCLKTAGRQSSPKDCECRSKTPKITPKDSRRPSSQRSQGKANASRSRKVAPKTPKSLPRLRVSLPKISKCQSEHRPLSLPRLGEYRAQDRECRSQDCRAQDWASVAPNTQASVASQRSLVSRPRSRVSLRTPSVASLTPRVSPQRRSIVAPKTASVAPKDVCRSQHCECHAYTASVAPSTASVASQDLPLVSLPRLPKGCPSTASVACTASVAPKDAPRLPRARSSVAPEDHESVASPITASVASQRRLVSRSKTASAACLPRRLLLLLSECRAMHRERQLLLQDVQLSRPRLGEGRSKTPKVVAPKTAKGQASRLGDRYSEYRPRSHPKTASVDPNTPASR</sequence>
<evidence type="ECO:0000313" key="3">
    <source>
        <dbReference type="Proteomes" id="UP001279734"/>
    </source>
</evidence>
<gene>
    <name evidence="2" type="ORF">Nepgr_034002</name>
</gene>
<feature type="region of interest" description="Disordered" evidence="1">
    <location>
        <begin position="394"/>
        <end position="444"/>
    </location>
</feature>
<feature type="compositionally biased region" description="Basic and acidic residues" evidence="1">
    <location>
        <begin position="113"/>
        <end position="133"/>
    </location>
</feature>
<proteinExistence type="predicted"/>
<comment type="caution">
    <text evidence="2">The sequence shown here is derived from an EMBL/GenBank/DDBJ whole genome shotgun (WGS) entry which is preliminary data.</text>
</comment>
<evidence type="ECO:0000256" key="1">
    <source>
        <dbReference type="SAM" id="MobiDB-lite"/>
    </source>
</evidence>
<organism evidence="2 3">
    <name type="scientific">Nepenthes gracilis</name>
    <name type="common">Slender pitcher plant</name>
    <dbReference type="NCBI Taxonomy" id="150966"/>
    <lineage>
        <taxon>Eukaryota</taxon>
        <taxon>Viridiplantae</taxon>
        <taxon>Streptophyta</taxon>
        <taxon>Embryophyta</taxon>
        <taxon>Tracheophyta</taxon>
        <taxon>Spermatophyta</taxon>
        <taxon>Magnoliopsida</taxon>
        <taxon>eudicotyledons</taxon>
        <taxon>Gunneridae</taxon>
        <taxon>Pentapetalae</taxon>
        <taxon>Caryophyllales</taxon>
        <taxon>Nepenthaceae</taxon>
        <taxon>Nepenthes</taxon>
    </lineage>
</organism>
<feature type="compositionally biased region" description="Polar residues" evidence="1">
    <location>
        <begin position="134"/>
        <end position="146"/>
    </location>
</feature>
<dbReference type="Proteomes" id="UP001279734">
    <property type="component" value="Unassembled WGS sequence"/>
</dbReference>
<feature type="compositionally biased region" description="Low complexity" evidence="1">
    <location>
        <begin position="219"/>
        <end position="236"/>
    </location>
</feature>
<feature type="region of interest" description="Disordered" evidence="1">
    <location>
        <begin position="1"/>
        <end position="23"/>
    </location>
</feature>
<name>A0AAD3Y7D1_NEPGR</name>
<feature type="compositionally biased region" description="Polar residues" evidence="1">
    <location>
        <begin position="237"/>
        <end position="247"/>
    </location>
</feature>
<dbReference type="EMBL" id="BSYO01000154">
    <property type="protein sequence ID" value="GMH32158.1"/>
    <property type="molecule type" value="Genomic_DNA"/>
</dbReference>
<feature type="compositionally biased region" description="Basic and acidic residues" evidence="1">
    <location>
        <begin position="418"/>
        <end position="427"/>
    </location>
</feature>
<keyword evidence="3" id="KW-1185">Reference proteome</keyword>
<reference evidence="2" key="1">
    <citation type="submission" date="2023-05" db="EMBL/GenBank/DDBJ databases">
        <title>Nepenthes gracilis genome sequencing.</title>
        <authorList>
            <person name="Fukushima K."/>
        </authorList>
    </citation>
    <scope>NUCLEOTIDE SEQUENCE</scope>
    <source>
        <strain evidence="2">SING2019-196</strain>
    </source>
</reference>
<feature type="region of interest" description="Disordered" evidence="1">
    <location>
        <begin position="86"/>
        <end position="165"/>
    </location>
</feature>
<protein>
    <submittedName>
        <fullName evidence="2">Uncharacterized protein</fullName>
    </submittedName>
</protein>
<feature type="region of interest" description="Disordered" evidence="1">
    <location>
        <begin position="316"/>
        <end position="341"/>
    </location>
</feature>